<organism evidence="2 3">
    <name type="scientific">Longispora fulva</name>
    <dbReference type="NCBI Taxonomy" id="619741"/>
    <lineage>
        <taxon>Bacteria</taxon>
        <taxon>Bacillati</taxon>
        <taxon>Actinomycetota</taxon>
        <taxon>Actinomycetes</taxon>
        <taxon>Micromonosporales</taxon>
        <taxon>Micromonosporaceae</taxon>
        <taxon>Longispora</taxon>
    </lineage>
</organism>
<protein>
    <submittedName>
        <fullName evidence="2">Catechol 2,3-dioxygenase-like lactoylglutathione lyase family enzyme</fullName>
    </submittedName>
</protein>
<dbReference type="RefSeq" id="WP_197003780.1">
    <property type="nucleotide sequence ID" value="NZ_BONS01000016.1"/>
</dbReference>
<dbReference type="InterPro" id="IPR029068">
    <property type="entry name" value="Glyas_Bleomycin-R_OHBP_Dase"/>
</dbReference>
<dbReference type="Proteomes" id="UP000622552">
    <property type="component" value="Unassembled WGS sequence"/>
</dbReference>
<accession>A0A8J7KG19</accession>
<keyword evidence="3" id="KW-1185">Reference proteome</keyword>
<evidence type="ECO:0000313" key="3">
    <source>
        <dbReference type="Proteomes" id="UP000622552"/>
    </source>
</evidence>
<feature type="domain" description="VOC" evidence="1">
    <location>
        <begin position="5"/>
        <end position="124"/>
    </location>
</feature>
<dbReference type="CDD" id="cd06587">
    <property type="entry name" value="VOC"/>
    <property type="match status" value="1"/>
</dbReference>
<reference evidence="2" key="1">
    <citation type="submission" date="2020-11" db="EMBL/GenBank/DDBJ databases">
        <title>Sequencing the genomes of 1000 actinobacteria strains.</title>
        <authorList>
            <person name="Klenk H.-P."/>
        </authorList>
    </citation>
    <scope>NUCLEOTIDE SEQUENCE</scope>
    <source>
        <strain evidence="2">DSM 45356</strain>
    </source>
</reference>
<evidence type="ECO:0000259" key="1">
    <source>
        <dbReference type="PROSITE" id="PS51819"/>
    </source>
</evidence>
<dbReference type="AlphaFoldDB" id="A0A8J7KG19"/>
<dbReference type="Pfam" id="PF00903">
    <property type="entry name" value="Glyoxalase"/>
    <property type="match status" value="1"/>
</dbReference>
<keyword evidence="2" id="KW-0456">Lyase</keyword>
<gene>
    <name evidence="2" type="ORF">IW245_003054</name>
</gene>
<sequence>MTITGRGVATLPASDIERAKSWYAEILGLKPAMETEQGLLYDLKAGTKVLLFPSTGRASGTHTQVAFEVDDLEAEVRGMKAHGVVFEDYDMPGFKTENSILSDGDTRSAWLHDSEGNLISISTPLPY</sequence>
<proteinExistence type="predicted"/>
<dbReference type="EMBL" id="JADOUF010000001">
    <property type="protein sequence ID" value="MBG6136860.1"/>
    <property type="molecule type" value="Genomic_DNA"/>
</dbReference>
<dbReference type="SUPFAM" id="SSF54593">
    <property type="entry name" value="Glyoxalase/Bleomycin resistance protein/Dihydroxybiphenyl dioxygenase"/>
    <property type="match status" value="1"/>
</dbReference>
<dbReference type="InterPro" id="IPR004360">
    <property type="entry name" value="Glyas_Fos-R_dOase_dom"/>
</dbReference>
<name>A0A8J7KG19_9ACTN</name>
<dbReference type="Gene3D" id="3.10.180.10">
    <property type="entry name" value="2,3-Dihydroxybiphenyl 1,2-Dioxygenase, domain 1"/>
    <property type="match status" value="1"/>
</dbReference>
<dbReference type="InterPro" id="IPR037523">
    <property type="entry name" value="VOC_core"/>
</dbReference>
<comment type="caution">
    <text evidence="2">The sequence shown here is derived from an EMBL/GenBank/DDBJ whole genome shotgun (WGS) entry which is preliminary data.</text>
</comment>
<dbReference type="PROSITE" id="PS51819">
    <property type="entry name" value="VOC"/>
    <property type="match status" value="1"/>
</dbReference>
<evidence type="ECO:0000313" key="2">
    <source>
        <dbReference type="EMBL" id="MBG6136860.1"/>
    </source>
</evidence>
<dbReference type="GO" id="GO:0016829">
    <property type="term" value="F:lyase activity"/>
    <property type="evidence" value="ECO:0007669"/>
    <property type="project" value="UniProtKB-KW"/>
</dbReference>